<accession>A0A1C9W9Y4</accession>
<reference evidence="9" key="1">
    <citation type="submission" date="2016-01" db="EMBL/GenBank/DDBJ databases">
        <title>Complete genome sequence of Microbulbifer sp. CCB-MM1, a halophile isolated from Matang Mangrove Forest, Perak.</title>
        <authorList>
            <person name="Moh T.H."/>
            <person name="Dinesh B."/>
            <person name="Lau N.-S."/>
            <person name="Go F."/>
            <person name="Alexander Chong S.-C."/>
        </authorList>
    </citation>
    <scope>NUCLEOTIDE SEQUENCE [LARGE SCALE GENOMIC DNA]</scope>
    <source>
        <strain evidence="9">CCB-MM1</strain>
    </source>
</reference>
<sequence>MSQSNCFGAMLLVNMRHQSVTNRIKIKNLVLESIMSPTLLNSRNLKRLIFGLLALVVALLVAAWLWLRQSLPVFEGSLETGVVSKPVTIERDAQGIAFISSDNRSDIAFALGFLHAQERFFQMDLLRRNSAGELSGLVGPAALKHDREVRRHQFRARAERNIAAMPEEDRRVLSRYVAGVNFGLGQLGAAPWEYLLLGTDPEPWTEADSLLTIFSMYLTLQSPVGKFEWRDTALAELLPADLYDFYFPDGGQWDAPLMGNAREPISLPTTSLASLLEDGDPVVYQRMESDDKIYGSNNWVVGGALTEHGSAILADDMHLGLNVPNIWYRAGWTIPGTDRAMRGATLPGGPIAVVGTNGLVAWGFTNTTADWGDLIRLEVSEDGTRYRTPKGWQEFEVAREEIAVKGAPSESVEVRKTIWGPVVAEDHRGTPLAYRWVAHDVRGANLNLLRMETVTSASEALDLGPQLGIPHQNLVVGDQAGNIGWTVGGPVPRRVGLAGDRSVSWANGEAYWDGYLPPEEHPRIFNPPSHRIWTANARTMDGEFLRVMGDHGYALGARQQQIRDGLMARNSFTEQDLLDIQLDDRAVFLARWQKQLLQTLDGLEGYEDVYGHVSSWGGRAAVDSVGYRIVRNYRLKFMELTTAPILTYMRRFQPDFSFGPTKRQFEYSIWEMATREPAHLLNPEFESWSSLKLAALDAVLTEMAEDERPLDQQNWGSENTARIQHPLGKAVDLVNWFTAMPADPLPGDTHMPRFQSPTHGASQRLVVSPGRTDAAIFHMATGQSAHPLSPFFANGHRDWVEGRPSPLKEQATRYRLTLH</sequence>
<dbReference type="PANTHER" id="PTHR34218:SF4">
    <property type="entry name" value="ACYL-HOMOSERINE LACTONE ACYLASE QUIP"/>
    <property type="match status" value="1"/>
</dbReference>
<evidence type="ECO:0000256" key="4">
    <source>
        <dbReference type="ARBA" id="ARBA00038735"/>
    </source>
</evidence>
<name>A0A1C9W9Y4_9GAMM</name>
<dbReference type="EMBL" id="CP014143">
    <property type="protein sequence ID" value="AOS97969.1"/>
    <property type="molecule type" value="Genomic_DNA"/>
</dbReference>
<feature type="binding site" evidence="6">
    <location>
        <position position="370"/>
    </location>
    <ligand>
        <name>Ca(2+)</name>
        <dbReference type="ChEBI" id="CHEBI:29108"/>
    </ligand>
</feature>
<dbReference type="Proteomes" id="UP000095672">
    <property type="component" value="Chromosome"/>
</dbReference>
<dbReference type="InterPro" id="IPR043147">
    <property type="entry name" value="Penicillin_amidase_A-knob"/>
</dbReference>
<dbReference type="EC" id="3.5.1.11" evidence="8"/>
<gene>
    <name evidence="8" type="primary">acyII</name>
    <name evidence="8" type="ORF">AUP74_02572</name>
</gene>
<dbReference type="GO" id="GO:0017000">
    <property type="term" value="P:antibiotic biosynthetic process"/>
    <property type="evidence" value="ECO:0007669"/>
    <property type="project" value="InterPro"/>
</dbReference>
<keyword evidence="7" id="KW-0812">Transmembrane</keyword>
<evidence type="ECO:0000256" key="1">
    <source>
        <dbReference type="ARBA" id="ARBA00006586"/>
    </source>
</evidence>
<dbReference type="Gene3D" id="2.30.120.10">
    <property type="match status" value="1"/>
</dbReference>
<comment type="cofactor">
    <cofactor evidence="6">
        <name>Ca(2+)</name>
        <dbReference type="ChEBI" id="CHEBI:29108"/>
    </cofactor>
    <text evidence="6">Binds 1 Ca(2+) ion per dimer.</text>
</comment>
<organism evidence="8 9">
    <name type="scientific">Microbulbifer aggregans</name>
    <dbReference type="NCBI Taxonomy" id="1769779"/>
    <lineage>
        <taxon>Bacteria</taxon>
        <taxon>Pseudomonadati</taxon>
        <taxon>Pseudomonadota</taxon>
        <taxon>Gammaproteobacteria</taxon>
        <taxon>Cellvibrionales</taxon>
        <taxon>Microbulbiferaceae</taxon>
        <taxon>Microbulbifer</taxon>
    </lineage>
</organism>
<dbReference type="AlphaFoldDB" id="A0A1C9W9Y4"/>
<dbReference type="GO" id="GO:0008953">
    <property type="term" value="F:penicillin amidase activity"/>
    <property type="evidence" value="ECO:0007669"/>
    <property type="project" value="UniProtKB-EC"/>
</dbReference>
<dbReference type="PANTHER" id="PTHR34218">
    <property type="entry name" value="PEPTIDASE S45 PENICILLIN AMIDASE"/>
    <property type="match status" value="1"/>
</dbReference>
<dbReference type="PIRSF" id="PIRSF001227">
    <property type="entry name" value="Pen_acylase"/>
    <property type="match status" value="1"/>
</dbReference>
<dbReference type="InterPro" id="IPR014395">
    <property type="entry name" value="Pen/GL7ACA/AHL_acylase"/>
</dbReference>
<keyword evidence="7" id="KW-1133">Transmembrane helix</keyword>
<dbReference type="CDD" id="cd03747">
    <property type="entry name" value="Ntn_PGA_like"/>
    <property type="match status" value="1"/>
</dbReference>
<keyword evidence="9" id="KW-1185">Reference proteome</keyword>
<dbReference type="InterPro" id="IPR029055">
    <property type="entry name" value="Ntn_hydrolases_N"/>
</dbReference>
<comment type="subunit">
    <text evidence="4">Heterodimer of an alpha subunit and a beta subunit processed from the same precursor.</text>
</comment>
<dbReference type="PATRIC" id="fig|1769779.3.peg.2562"/>
<feature type="binding site" evidence="6">
    <location>
        <position position="228"/>
    </location>
    <ligand>
        <name>Ca(2+)</name>
        <dbReference type="ChEBI" id="CHEBI:29108"/>
    </ligand>
</feature>
<keyword evidence="7" id="KW-0472">Membrane</keyword>
<protein>
    <submittedName>
        <fullName evidence="8">Penicillin acylase 2</fullName>
        <ecNumber evidence="8">3.5.1.11</ecNumber>
    </submittedName>
</protein>
<dbReference type="SUPFAM" id="SSF56235">
    <property type="entry name" value="N-terminal nucleophile aminohydrolases (Ntn hydrolases)"/>
    <property type="match status" value="1"/>
</dbReference>
<proteinExistence type="inferred from homology"/>
<evidence type="ECO:0000313" key="8">
    <source>
        <dbReference type="EMBL" id="AOS97969.1"/>
    </source>
</evidence>
<dbReference type="InterPro" id="IPR023343">
    <property type="entry name" value="Penicillin_amidase_dom1"/>
</dbReference>
<feature type="binding site" evidence="6">
    <location>
        <position position="373"/>
    </location>
    <ligand>
        <name>Ca(2+)</name>
        <dbReference type="ChEBI" id="CHEBI:29108"/>
    </ligand>
</feature>
<dbReference type="Gene3D" id="1.10.1400.10">
    <property type="match status" value="1"/>
</dbReference>
<feature type="transmembrane region" description="Helical" evidence="7">
    <location>
        <begin position="48"/>
        <end position="67"/>
    </location>
</feature>
<keyword evidence="6" id="KW-0106">Calcium</keyword>
<keyword evidence="6" id="KW-0479">Metal-binding</keyword>
<dbReference type="KEGG" id="micc:AUP74_02572"/>
<dbReference type="Gene3D" id="1.10.439.10">
    <property type="entry name" value="Penicillin Amidohydrolase, domain 1"/>
    <property type="match status" value="1"/>
</dbReference>
<dbReference type="Pfam" id="PF01804">
    <property type="entry name" value="Penicil_amidase"/>
    <property type="match status" value="1"/>
</dbReference>
<evidence type="ECO:0000256" key="3">
    <source>
        <dbReference type="ARBA" id="ARBA00023145"/>
    </source>
</evidence>
<dbReference type="InterPro" id="IPR002692">
    <property type="entry name" value="S45"/>
</dbReference>
<evidence type="ECO:0000313" key="9">
    <source>
        <dbReference type="Proteomes" id="UP000095672"/>
    </source>
</evidence>
<evidence type="ECO:0000256" key="7">
    <source>
        <dbReference type="SAM" id="Phobius"/>
    </source>
</evidence>
<evidence type="ECO:0000256" key="6">
    <source>
        <dbReference type="PIRSR" id="PIRSR001227-2"/>
    </source>
</evidence>
<evidence type="ECO:0000256" key="5">
    <source>
        <dbReference type="PIRSR" id="PIRSR001227-1"/>
    </source>
</evidence>
<evidence type="ECO:0000256" key="2">
    <source>
        <dbReference type="ARBA" id="ARBA00022801"/>
    </source>
</evidence>
<feature type="active site" description="Nucleophile" evidence="5">
    <location>
        <position position="296"/>
    </location>
</feature>
<dbReference type="InterPro" id="IPR043146">
    <property type="entry name" value="Penicillin_amidase_N_B-knob"/>
</dbReference>
<comment type="similarity">
    <text evidence="1">Belongs to the peptidase S45 family.</text>
</comment>
<keyword evidence="2 8" id="KW-0378">Hydrolase</keyword>
<dbReference type="Gene3D" id="3.60.20.10">
    <property type="entry name" value="Glutamine Phosphoribosylpyrophosphate, subunit 1, domain 1"/>
    <property type="match status" value="1"/>
</dbReference>
<dbReference type="GO" id="GO:0046872">
    <property type="term" value="F:metal ion binding"/>
    <property type="evidence" value="ECO:0007669"/>
    <property type="project" value="UniProtKB-KW"/>
</dbReference>
<keyword evidence="3" id="KW-0865">Zymogen</keyword>
<dbReference type="STRING" id="1769779.AUP74_02572"/>